<gene>
    <name evidence="1" type="ORF">GXM_03766</name>
</gene>
<dbReference type="Proteomes" id="UP000326678">
    <property type="component" value="Chromosome Gxm1"/>
</dbReference>
<sequence>MTTVFTGGVSKALPLGGGLKEACSIFGGVRGSEFPQPSRWWWVEVIISGLKGALRSHVKRSYIVVEPLLGCKQQNKR</sequence>
<proteinExistence type="predicted"/>
<accession>A0A5P8W207</accession>
<evidence type="ECO:0000313" key="2">
    <source>
        <dbReference type="Proteomes" id="UP000326678"/>
    </source>
</evidence>
<dbReference type="AlphaFoldDB" id="A0A5P8W207"/>
<protein>
    <submittedName>
        <fullName evidence="1">Uncharacterized protein</fullName>
    </submittedName>
</protein>
<dbReference type="RefSeq" id="WP_118168204.1">
    <property type="nucleotide sequence ID" value="NZ_CP045226.1"/>
</dbReference>
<organism evidence="1 2">
    <name type="scientific">Nostoc sphaeroides CCNUC1</name>
    <dbReference type="NCBI Taxonomy" id="2653204"/>
    <lineage>
        <taxon>Bacteria</taxon>
        <taxon>Bacillati</taxon>
        <taxon>Cyanobacteriota</taxon>
        <taxon>Cyanophyceae</taxon>
        <taxon>Nostocales</taxon>
        <taxon>Nostocaceae</taxon>
        <taxon>Nostoc</taxon>
    </lineage>
</organism>
<dbReference type="KEGG" id="nsh:GXM_03766"/>
<name>A0A5P8W207_9NOSO</name>
<evidence type="ECO:0000313" key="1">
    <source>
        <dbReference type="EMBL" id="QFS46286.1"/>
    </source>
</evidence>
<reference evidence="1 2" key="1">
    <citation type="submission" date="2019-10" db="EMBL/GenBank/DDBJ databases">
        <title>Genomic and transcriptomic insights into the perfect genentic adaptation of a filamentous nitrogen-fixing cyanobacterium to rice fields.</title>
        <authorList>
            <person name="Chen Z."/>
        </authorList>
    </citation>
    <scope>NUCLEOTIDE SEQUENCE [LARGE SCALE GENOMIC DNA]</scope>
    <source>
        <strain evidence="1">CCNUC1</strain>
    </source>
</reference>
<dbReference type="EMBL" id="CP045226">
    <property type="protein sequence ID" value="QFS46286.1"/>
    <property type="molecule type" value="Genomic_DNA"/>
</dbReference>
<keyword evidence="2" id="KW-1185">Reference proteome</keyword>